<comment type="similarity">
    <text evidence="1">Belongs to the enoyl-CoA hydratase/isomerase family.</text>
</comment>
<dbReference type="InterPro" id="IPR051683">
    <property type="entry name" value="Enoyl-CoA_Hydratase/Isomerase"/>
</dbReference>
<dbReference type="EMBL" id="JAEQNA010000001">
    <property type="protein sequence ID" value="MBL0419202.1"/>
    <property type="molecule type" value="Genomic_DNA"/>
</dbReference>
<dbReference type="PANTHER" id="PTHR42964:SF1">
    <property type="entry name" value="POLYKETIDE BIOSYNTHESIS ENOYL-COA HYDRATASE PKSH-RELATED"/>
    <property type="match status" value="1"/>
</dbReference>
<comment type="caution">
    <text evidence="2">The sequence shown here is derived from an EMBL/GenBank/DDBJ whole genome shotgun (WGS) entry which is preliminary data.</text>
</comment>
<gene>
    <name evidence="2" type="ORF">JI739_02470</name>
</gene>
<dbReference type="RefSeq" id="WP_201682251.1">
    <property type="nucleotide sequence ID" value="NZ_JAEQNA010000001.1"/>
</dbReference>
<dbReference type="CDD" id="cd06558">
    <property type="entry name" value="crotonase-like"/>
    <property type="match status" value="1"/>
</dbReference>
<dbReference type="GO" id="GO:0003824">
    <property type="term" value="F:catalytic activity"/>
    <property type="evidence" value="ECO:0007669"/>
    <property type="project" value="UniProtKB-ARBA"/>
</dbReference>
<dbReference type="Pfam" id="PF00378">
    <property type="entry name" value="ECH_1"/>
    <property type="match status" value="1"/>
</dbReference>
<evidence type="ECO:0000313" key="2">
    <source>
        <dbReference type="EMBL" id="MBL0419202.1"/>
    </source>
</evidence>
<dbReference type="SUPFAM" id="SSF52096">
    <property type="entry name" value="ClpP/crotonase"/>
    <property type="match status" value="1"/>
</dbReference>
<dbReference type="InterPro" id="IPR029045">
    <property type="entry name" value="ClpP/crotonase-like_dom_sf"/>
</dbReference>
<name>A0A936ZE05_9BURK</name>
<organism evidence="2 3">
    <name type="scientific">Ramlibacter aurantiacus</name>
    <dbReference type="NCBI Taxonomy" id="2801330"/>
    <lineage>
        <taxon>Bacteria</taxon>
        <taxon>Pseudomonadati</taxon>
        <taxon>Pseudomonadota</taxon>
        <taxon>Betaproteobacteria</taxon>
        <taxon>Burkholderiales</taxon>
        <taxon>Comamonadaceae</taxon>
        <taxon>Ramlibacter</taxon>
    </lineage>
</organism>
<evidence type="ECO:0000256" key="1">
    <source>
        <dbReference type="ARBA" id="ARBA00005254"/>
    </source>
</evidence>
<dbReference type="Gene3D" id="3.90.226.10">
    <property type="entry name" value="2-enoyl-CoA Hydratase, Chain A, domain 1"/>
    <property type="match status" value="1"/>
</dbReference>
<keyword evidence="3" id="KW-1185">Reference proteome</keyword>
<protein>
    <submittedName>
        <fullName evidence="2">Enoyl-CoA hydratase/isomerase family protein</fullName>
    </submittedName>
</protein>
<reference evidence="2" key="1">
    <citation type="submission" date="2021-01" db="EMBL/GenBank/DDBJ databases">
        <title>Ramlibacter sp. strain AW1 16S ribosomal RNA gene Genome sequencing and assembly.</title>
        <authorList>
            <person name="Kang M."/>
        </authorList>
    </citation>
    <scope>NUCLEOTIDE SEQUENCE</scope>
    <source>
        <strain evidence="2">AW1</strain>
    </source>
</reference>
<evidence type="ECO:0000313" key="3">
    <source>
        <dbReference type="Proteomes" id="UP000613011"/>
    </source>
</evidence>
<dbReference type="PANTHER" id="PTHR42964">
    <property type="entry name" value="ENOYL-COA HYDRATASE"/>
    <property type="match status" value="1"/>
</dbReference>
<proteinExistence type="inferred from homology"/>
<accession>A0A936ZE05</accession>
<dbReference type="Proteomes" id="UP000613011">
    <property type="component" value="Unassembled WGS sequence"/>
</dbReference>
<dbReference type="AlphaFoldDB" id="A0A936ZE05"/>
<sequence>MSGDQRTVEAGLACWKDGDIAHLRLSMPETGNRIPQSSVVKLAEVLRQLAADPALKAVVLSAEGDHFCQGREQGPVTASAKPTPLELRTRMMDPIVAVYAAFREVQVPIVALVQGEAHGFGAALAGSADLTIAADNARFSFPELKSDMPPTLAMATVLDRVPQKALAWLVYTNEVIGAAEARQLGLVSQVVATGELEQAGQALLAKLRERSRPALAGVKQYLARARLQSFDDAADTGRNLLALVLASR</sequence>
<dbReference type="InterPro" id="IPR001753">
    <property type="entry name" value="Enoyl-CoA_hydra/iso"/>
</dbReference>